<gene>
    <name evidence="1" type="ORF">R2X38_12700</name>
</gene>
<proteinExistence type="predicted"/>
<dbReference type="Proteomes" id="UP001186452">
    <property type="component" value="Unassembled WGS sequence"/>
</dbReference>
<organism evidence="1 2">
    <name type="scientific">Photobacterium rosenbergii</name>
    <dbReference type="NCBI Taxonomy" id="294936"/>
    <lineage>
        <taxon>Bacteria</taxon>
        <taxon>Pseudomonadati</taxon>
        <taxon>Pseudomonadota</taxon>
        <taxon>Gammaproteobacteria</taxon>
        <taxon>Vibrionales</taxon>
        <taxon>Vibrionaceae</taxon>
        <taxon>Photobacterium</taxon>
    </lineage>
</organism>
<protein>
    <submittedName>
        <fullName evidence="1">Uncharacterized protein</fullName>
    </submittedName>
</protein>
<reference evidence="1 2" key="1">
    <citation type="submission" date="2023-10" db="EMBL/GenBank/DDBJ databases">
        <title>Marine bacteria isolated from horseshoe crab.</title>
        <authorList>
            <person name="Cheng T.H."/>
        </authorList>
    </citation>
    <scope>NUCLEOTIDE SEQUENCE [LARGE SCALE GENOMIC DNA]</scope>
    <source>
        <strain evidence="1 2">HSC6</strain>
    </source>
</reference>
<evidence type="ECO:0000313" key="2">
    <source>
        <dbReference type="Proteomes" id="UP001186452"/>
    </source>
</evidence>
<keyword evidence="2" id="KW-1185">Reference proteome</keyword>
<evidence type="ECO:0000313" key="1">
    <source>
        <dbReference type="EMBL" id="MDV5169854.1"/>
    </source>
</evidence>
<comment type="caution">
    <text evidence="1">The sequence shown here is derived from an EMBL/GenBank/DDBJ whole genome shotgun (WGS) entry which is preliminary data.</text>
</comment>
<name>A0ABU3ZIQ0_9GAMM</name>
<sequence length="81" mass="9666">MKRMMPNLAIYPAIHSDTLKLSQISREKNMPGNNKFRQRIKTTIYLTSNRNYFFEKDIKSPYSITSMRYKGMEVKITNKEK</sequence>
<dbReference type="RefSeq" id="WP_317522612.1">
    <property type="nucleotide sequence ID" value="NZ_JAWJZI010000004.1"/>
</dbReference>
<dbReference type="EMBL" id="JAWJZI010000004">
    <property type="protein sequence ID" value="MDV5169854.1"/>
    <property type="molecule type" value="Genomic_DNA"/>
</dbReference>
<accession>A0ABU3ZIQ0</accession>